<accession>A0AC34FM09</accession>
<sequence>MDEPGLESFQPPPMGKLMPFKKEDDISKSDKRSAVQQSSTQNDPTTTEAASTTHNDRTTTVDSFSAKNSHKNK</sequence>
<dbReference type="WBParaSite" id="ES5_v2.g18436.t1">
    <property type="protein sequence ID" value="ES5_v2.g18436.t1"/>
    <property type="gene ID" value="ES5_v2.g18436"/>
</dbReference>
<dbReference type="Proteomes" id="UP000887579">
    <property type="component" value="Unplaced"/>
</dbReference>
<evidence type="ECO:0000313" key="1">
    <source>
        <dbReference type="Proteomes" id="UP000887579"/>
    </source>
</evidence>
<proteinExistence type="predicted"/>
<organism evidence="1 2">
    <name type="scientific">Panagrolaimus sp. ES5</name>
    <dbReference type="NCBI Taxonomy" id="591445"/>
    <lineage>
        <taxon>Eukaryota</taxon>
        <taxon>Metazoa</taxon>
        <taxon>Ecdysozoa</taxon>
        <taxon>Nematoda</taxon>
        <taxon>Chromadorea</taxon>
        <taxon>Rhabditida</taxon>
        <taxon>Tylenchina</taxon>
        <taxon>Panagrolaimomorpha</taxon>
        <taxon>Panagrolaimoidea</taxon>
        <taxon>Panagrolaimidae</taxon>
        <taxon>Panagrolaimus</taxon>
    </lineage>
</organism>
<evidence type="ECO:0000313" key="2">
    <source>
        <dbReference type="WBParaSite" id="ES5_v2.g18436.t1"/>
    </source>
</evidence>
<protein>
    <submittedName>
        <fullName evidence="2">Uncharacterized protein</fullName>
    </submittedName>
</protein>
<name>A0AC34FM09_9BILA</name>
<reference evidence="2" key="1">
    <citation type="submission" date="2022-11" db="UniProtKB">
        <authorList>
            <consortium name="WormBaseParasite"/>
        </authorList>
    </citation>
    <scope>IDENTIFICATION</scope>
</reference>